<dbReference type="PRINTS" id="PR00830">
    <property type="entry name" value="ENDOLAPTASE"/>
</dbReference>
<dbReference type="GO" id="GO:0004252">
    <property type="term" value="F:serine-type endopeptidase activity"/>
    <property type="evidence" value="ECO:0007669"/>
    <property type="project" value="UniProtKB-UniRule"/>
</dbReference>
<gene>
    <name evidence="4" type="ORF">NCTC3438_01416</name>
</gene>
<feature type="active site" evidence="2">
    <location>
        <position position="437"/>
    </location>
</feature>
<accession>A0A3S4HJP2</accession>
<evidence type="ECO:0000256" key="2">
    <source>
        <dbReference type="PROSITE-ProRule" id="PRU01122"/>
    </source>
</evidence>
<dbReference type="EC" id="3.4.21.53" evidence="2"/>
<dbReference type="PROSITE" id="PS51786">
    <property type="entry name" value="LON_PROTEOLYTIC"/>
    <property type="match status" value="1"/>
</dbReference>
<dbReference type="GO" id="GO:0005524">
    <property type="term" value="F:ATP binding"/>
    <property type="evidence" value="ECO:0007669"/>
    <property type="project" value="InterPro"/>
</dbReference>
<name>A0A3S4HJP2_AVIVO</name>
<keyword evidence="5" id="KW-1185">Reference proteome</keyword>
<feature type="active site" evidence="2">
    <location>
        <position position="480"/>
    </location>
</feature>
<dbReference type="AlphaFoldDB" id="A0A3S4HJP2"/>
<dbReference type="InterPro" id="IPR027065">
    <property type="entry name" value="Lon_Prtase"/>
</dbReference>
<dbReference type="InterPro" id="IPR020568">
    <property type="entry name" value="Ribosomal_Su5_D2-typ_SF"/>
</dbReference>
<comment type="similarity">
    <text evidence="2">Belongs to the peptidase S16 family.</text>
</comment>
<organism evidence="4 5">
    <name type="scientific">Avibacterium volantium</name>
    <name type="common">Pasteurella volantium</name>
    <dbReference type="NCBI Taxonomy" id="762"/>
    <lineage>
        <taxon>Bacteria</taxon>
        <taxon>Pseudomonadati</taxon>
        <taxon>Pseudomonadota</taxon>
        <taxon>Gammaproteobacteria</taxon>
        <taxon>Pasteurellales</taxon>
        <taxon>Pasteurellaceae</taxon>
        <taxon>Avibacterium</taxon>
    </lineage>
</organism>
<comment type="catalytic activity">
    <reaction evidence="2">
        <text>Hydrolysis of proteins in presence of ATP.</text>
        <dbReference type="EC" id="3.4.21.53"/>
    </reaction>
</comment>
<evidence type="ECO:0000313" key="4">
    <source>
        <dbReference type="EMBL" id="VEB24237.1"/>
    </source>
</evidence>
<evidence type="ECO:0000313" key="5">
    <source>
        <dbReference type="Proteomes" id="UP000268198"/>
    </source>
</evidence>
<dbReference type="Pfam" id="PF13654">
    <property type="entry name" value="AAA_32"/>
    <property type="match status" value="1"/>
</dbReference>
<dbReference type="GO" id="GO:0006508">
    <property type="term" value="P:proteolysis"/>
    <property type="evidence" value="ECO:0007669"/>
    <property type="project" value="UniProtKB-KW"/>
</dbReference>
<keyword evidence="2" id="KW-0720">Serine protease</keyword>
<dbReference type="Proteomes" id="UP000268198">
    <property type="component" value="Chromosome"/>
</dbReference>
<dbReference type="OrthoDB" id="9758568at2"/>
<dbReference type="KEGG" id="avt:NCTC3438_01416"/>
<dbReference type="Gene3D" id="3.30.230.10">
    <property type="match status" value="1"/>
</dbReference>
<dbReference type="GO" id="GO:0004176">
    <property type="term" value="F:ATP-dependent peptidase activity"/>
    <property type="evidence" value="ECO:0007669"/>
    <property type="project" value="UniProtKB-UniRule"/>
</dbReference>
<dbReference type="GO" id="GO:0030163">
    <property type="term" value="P:protein catabolic process"/>
    <property type="evidence" value="ECO:0007669"/>
    <property type="project" value="InterPro"/>
</dbReference>
<reference evidence="4 5" key="1">
    <citation type="submission" date="2018-12" db="EMBL/GenBank/DDBJ databases">
        <authorList>
            <consortium name="Pathogen Informatics"/>
        </authorList>
    </citation>
    <scope>NUCLEOTIDE SEQUENCE [LARGE SCALE GENOMIC DNA]</scope>
    <source>
        <strain evidence="4 5">NCTC3438</strain>
    </source>
</reference>
<dbReference type="InterPro" id="IPR008269">
    <property type="entry name" value="Lon_proteolytic"/>
</dbReference>
<protein>
    <recommendedName>
        <fullName evidence="2">endopeptidase La</fullName>
        <ecNumber evidence="2">3.4.21.53</ecNumber>
    </recommendedName>
</protein>
<feature type="domain" description="Lon proteolytic" evidence="3">
    <location>
        <begin position="345"/>
        <end position="542"/>
    </location>
</feature>
<proteinExistence type="inferred from homology"/>
<keyword evidence="1 2" id="KW-0645">Protease</keyword>
<evidence type="ECO:0000256" key="1">
    <source>
        <dbReference type="ARBA" id="ARBA00022670"/>
    </source>
</evidence>
<dbReference type="Gene3D" id="3.40.50.300">
    <property type="entry name" value="P-loop containing nucleotide triphosphate hydrolases"/>
    <property type="match status" value="1"/>
</dbReference>
<dbReference type="RefSeq" id="WP_126372433.1">
    <property type="nucleotide sequence ID" value="NZ_LR134167.1"/>
</dbReference>
<keyword evidence="2" id="KW-0378">Hydrolase</keyword>
<dbReference type="InterPro" id="IPR027417">
    <property type="entry name" value="P-loop_NTPase"/>
</dbReference>
<dbReference type="InterPro" id="IPR041699">
    <property type="entry name" value="AAA_32"/>
</dbReference>
<evidence type="ECO:0000259" key="3">
    <source>
        <dbReference type="PROSITE" id="PS51786"/>
    </source>
</evidence>
<dbReference type="SUPFAM" id="SSF54211">
    <property type="entry name" value="Ribosomal protein S5 domain 2-like"/>
    <property type="match status" value="1"/>
</dbReference>
<dbReference type="PANTHER" id="PTHR10046">
    <property type="entry name" value="ATP DEPENDENT LON PROTEASE FAMILY MEMBER"/>
    <property type="match status" value="1"/>
</dbReference>
<dbReference type="InterPro" id="IPR014721">
    <property type="entry name" value="Ribsml_uS5_D2-typ_fold_subgr"/>
</dbReference>
<sequence>MPALFNQVLSWQNLRPELAGQADFSQSIDFFDLQSRARGSVSQFLQNSDRTLLVLKADQQGEYAVLLEKFISQFQPQALPLQGVHYHIEQGSEQTLPKITLQNATSVEDNFAAKKQVASAIYYDQQRLFGNLRSNGQQIELQSGLVHQLNGGVLILSVEPLLTQVGLWERLKQLLSEQHFHWQSLHPYKPLPCDIPSYDLALKVILLGDRTQLALLEELDESLYQLADYGEIESYFSLDNEQAQQQWQGYVQSYAKQLGIQLTADGINRLYQLLVRESEDRHCINISPLKLKEILSNTRTLVQCNELSAVQFEQYFQAKQQQHGFLQQQTYADILHEQIYVATQGEAVGQINGLSVIEYPGSPVSFGEPSRISCIVQLGEGEVIDVERKNELAGNIHSKGTMIAEVCLANILDLPTQLPFSASIVFEQSYSEIDGDSASLACFCVLASALSLLPLPQSIAITGAIDQFGLVHSVGGVNQKIEGFFAICEKRGLTGKQGVIVPSTVLNQLSLSEAVISAVKNQQFSIWAVDDVFQACEILFKRHLLVEEDSTYNEQNQPLSELISQRLNAHSEQQKSGFWYDLLNKLSLKR</sequence>
<dbReference type="EMBL" id="LR134167">
    <property type="protein sequence ID" value="VEB24237.1"/>
    <property type="molecule type" value="Genomic_DNA"/>
</dbReference>